<dbReference type="EMBL" id="FQ312005">
    <property type="protein sequence ID" value="CBW25760.1"/>
    <property type="molecule type" value="Genomic_DNA"/>
</dbReference>
<dbReference type="InterPro" id="IPR010373">
    <property type="entry name" value="DUF968"/>
</dbReference>
<evidence type="ECO:0000313" key="2">
    <source>
        <dbReference type="EMBL" id="CBW25760.1"/>
    </source>
</evidence>
<dbReference type="HOGENOM" id="CLU_1169369_0_0_7"/>
<dbReference type="AlphaFoldDB" id="E1WX59"/>
<gene>
    <name evidence="2" type="ordered locus">BMS_0868</name>
</gene>
<dbReference type="OrthoDB" id="149299at2"/>
<dbReference type="PATRIC" id="fig|862908.3.peg.827"/>
<dbReference type="KEGG" id="bmx:BMS_0868"/>
<keyword evidence="3" id="KW-1185">Reference proteome</keyword>
<dbReference type="Proteomes" id="UP000008963">
    <property type="component" value="Chromosome"/>
</dbReference>
<feature type="coiled-coil region" evidence="1">
    <location>
        <begin position="207"/>
        <end position="234"/>
    </location>
</feature>
<proteinExistence type="predicted"/>
<protein>
    <recommendedName>
        <fullName evidence="4">HNH nuclease domain-containing protein</fullName>
    </recommendedName>
</protein>
<name>E1WX59_HALMS</name>
<evidence type="ECO:0008006" key="4">
    <source>
        <dbReference type="Google" id="ProtNLM"/>
    </source>
</evidence>
<accession>E1WX59</accession>
<keyword evidence="1" id="KW-0175">Coiled coil</keyword>
<reference evidence="3" key="1">
    <citation type="journal article" date="2013" name="ISME J.">
        <title>A small predatory core genome in the divergent marine Bacteriovorax marinus SJ and the terrestrial Bdellovibrio bacteriovorus.</title>
        <authorList>
            <person name="Crossman L.C."/>
            <person name="Chen H."/>
            <person name="Cerdeno-Tarraga A.M."/>
            <person name="Brooks K."/>
            <person name="Quail M.A."/>
            <person name="Pineiro S.A."/>
            <person name="Hobley L."/>
            <person name="Sockett R.E."/>
            <person name="Bentley S.D."/>
            <person name="Parkhill J."/>
            <person name="Williams H.N."/>
            <person name="Stine O.C."/>
        </authorList>
    </citation>
    <scope>NUCLEOTIDE SEQUENCE [LARGE SCALE GENOMIC DNA]</scope>
    <source>
        <strain evidence="3">ATCC BAA-682 / DSM 15412 / SJ</strain>
    </source>
</reference>
<dbReference type="RefSeq" id="WP_014243545.1">
    <property type="nucleotide sequence ID" value="NC_016620.1"/>
</dbReference>
<dbReference type="Pfam" id="PF06147">
    <property type="entry name" value="DUF968"/>
    <property type="match status" value="1"/>
</dbReference>
<evidence type="ECO:0000313" key="3">
    <source>
        <dbReference type="Proteomes" id="UP000008963"/>
    </source>
</evidence>
<sequence>MEEALHLSKYTAHRNQKYLAWLREQSCVVSGKKAQCAHHIRLGTNGGTGLKPSDYFCIPLLNEYHTTGSSALHIIGEETFLAQFKIDSKKIFIYFLRKYLSENYDILYGINNKSDEEVLFDLITIIESKIDRPIKKVKRQKPKEKPATPKVSITESNYYQVAKKLKNERDKELRKKIKESSTTSSIKKQFKGNEFYEKAKEAKRLKDRELRKRNKELAAKIKKEEKLKRREEDLTPE</sequence>
<evidence type="ECO:0000256" key="1">
    <source>
        <dbReference type="SAM" id="Coils"/>
    </source>
</evidence>
<organism evidence="2 3">
    <name type="scientific">Halobacteriovorax marinus (strain ATCC BAA-682 / DSM 15412 / SJ)</name>
    <name type="common">Bacteriovorax marinus</name>
    <dbReference type="NCBI Taxonomy" id="862908"/>
    <lineage>
        <taxon>Bacteria</taxon>
        <taxon>Pseudomonadati</taxon>
        <taxon>Bdellovibrionota</taxon>
        <taxon>Bacteriovoracia</taxon>
        <taxon>Bacteriovoracales</taxon>
        <taxon>Halobacteriovoraceae</taxon>
        <taxon>Halobacteriovorax</taxon>
    </lineage>
</organism>